<dbReference type="SUPFAM" id="SSF53756">
    <property type="entry name" value="UDP-Glycosyltransferase/glycogen phosphorylase"/>
    <property type="match status" value="1"/>
</dbReference>
<dbReference type="GO" id="GO:0003825">
    <property type="term" value="F:alpha,alpha-trehalose-phosphate synthase (UDP-forming) activity"/>
    <property type="evidence" value="ECO:0007669"/>
    <property type="project" value="TreeGrafter"/>
</dbReference>
<reference evidence="1 2" key="1">
    <citation type="journal article" date="2018" name="Evol. Lett.">
        <title>Horizontal gene cluster transfer increased hallucinogenic mushroom diversity.</title>
        <authorList>
            <person name="Reynolds H.T."/>
            <person name="Vijayakumar V."/>
            <person name="Gluck-Thaler E."/>
            <person name="Korotkin H.B."/>
            <person name="Matheny P.B."/>
            <person name="Slot J.C."/>
        </authorList>
    </citation>
    <scope>NUCLEOTIDE SEQUENCE [LARGE SCALE GENOMIC DNA]</scope>
    <source>
        <strain evidence="1 2">SRW20</strain>
    </source>
</reference>
<protein>
    <submittedName>
        <fullName evidence="1">Uncharacterized protein</fullName>
    </submittedName>
</protein>
<dbReference type="PANTHER" id="PTHR10788">
    <property type="entry name" value="TREHALOSE-6-PHOSPHATE SYNTHASE"/>
    <property type="match status" value="1"/>
</dbReference>
<comment type="caution">
    <text evidence="1">The sequence shown here is derived from an EMBL/GenBank/DDBJ whole genome shotgun (WGS) entry which is preliminary data.</text>
</comment>
<dbReference type="STRING" id="231916.A0A409XB91"/>
<accession>A0A409XB91</accession>
<dbReference type="GO" id="GO:0005829">
    <property type="term" value="C:cytosol"/>
    <property type="evidence" value="ECO:0007669"/>
    <property type="project" value="TreeGrafter"/>
</dbReference>
<dbReference type="Pfam" id="PF00982">
    <property type="entry name" value="Glyco_transf_20"/>
    <property type="match status" value="1"/>
</dbReference>
<feature type="non-terminal residue" evidence="1">
    <location>
        <position position="300"/>
    </location>
</feature>
<dbReference type="Proteomes" id="UP000284706">
    <property type="component" value="Unassembled WGS sequence"/>
</dbReference>
<sequence>MGIDVRQLHVKNAWADDDGAFVFAFDRREPEVAEWVQVLKQRYTGMKLVVGRDKLDEIQGVRHKLLAFETFLDTHPSFQGRVVLIQVALQTSEPNELAAGDVNDVVSRINSRFSTLTYQPVVFLHTQDLTFSQYLALLTVADAFIVTSLREGMALRTHEFVECQEGRWRPLILSEFTGSYSYSGFRSCIAVNPWDTRGTANAIHQALTMSEEEARSRWEDLHNHVTTQTAQAFVTSFLTRLVRANTEHTASLDDPALSLASLPVLKPQSLLPKWKHSARRLILVDFEGTLWRRDLSREGV</sequence>
<dbReference type="InParanoid" id="A0A409XB91"/>
<dbReference type="InterPro" id="IPR001830">
    <property type="entry name" value="Glyco_trans_20"/>
</dbReference>
<dbReference type="Gene3D" id="3.40.50.2000">
    <property type="entry name" value="Glycogen Phosphorylase B"/>
    <property type="match status" value="1"/>
</dbReference>
<dbReference type="GO" id="GO:0005946">
    <property type="term" value="C:alpha,alpha-trehalose-phosphate synthase complex (UDP-forming)"/>
    <property type="evidence" value="ECO:0007669"/>
    <property type="project" value="TreeGrafter"/>
</dbReference>
<dbReference type="GO" id="GO:0004805">
    <property type="term" value="F:trehalose-phosphatase activity"/>
    <property type="evidence" value="ECO:0007669"/>
    <property type="project" value="TreeGrafter"/>
</dbReference>
<dbReference type="PANTHER" id="PTHR10788:SF15">
    <property type="entry name" value="TREHALOSE SYNTHASE COMPLEX REGULATORY SUBUNIT TPS3-RELATED"/>
    <property type="match status" value="1"/>
</dbReference>
<dbReference type="OrthoDB" id="755951at2759"/>
<gene>
    <name evidence="1" type="ORF">CVT26_004418</name>
</gene>
<evidence type="ECO:0000313" key="1">
    <source>
        <dbReference type="EMBL" id="PPQ88032.1"/>
    </source>
</evidence>
<dbReference type="AlphaFoldDB" id="A0A409XB91"/>
<keyword evidence="2" id="KW-1185">Reference proteome</keyword>
<name>A0A409XB91_9AGAR</name>
<dbReference type="GO" id="GO:0005992">
    <property type="term" value="P:trehalose biosynthetic process"/>
    <property type="evidence" value="ECO:0007669"/>
    <property type="project" value="InterPro"/>
</dbReference>
<evidence type="ECO:0000313" key="2">
    <source>
        <dbReference type="Proteomes" id="UP000284706"/>
    </source>
</evidence>
<dbReference type="FunFam" id="3.40.50.2000:FF:000036">
    <property type="entry name" value="Alpha,alpha-trehalose-phosphate synthase subunit Tps2"/>
    <property type="match status" value="1"/>
</dbReference>
<organism evidence="1 2">
    <name type="scientific">Gymnopilus dilepis</name>
    <dbReference type="NCBI Taxonomy" id="231916"/>
    <lineage>
        <taxon>Eukaryota</taxon>
        <taxon>Fungi</taxon>
        <taxon>Dikarya</taxon>
        <taxon>Basidiomycota</taxon>
        <taxon>Agaricomycotina</taxon>
        <taxon>Agaricomycetes</taxon>
        <taxon>Agaricomycetidae</taxon>
        <taxon>Agaricales</taxon>
        <taxon>Agaricineae</taxon>
        <taxon>Hymenogastraceae</taxon>
        <taxon>Gymnopilus</taxon>
    </lineage>
</organism>
<proteinExistence type="predicted"/>
<dbReference type="EMBL" id="NHYE01003735">
    <property type="protein sequence ID" value="PPQ88032.1"/>
    <property type="molecule type" value="Genomic_DNA"/>
</dbReference>